<organism evidence="10 11">
    <name type="scientific">Jimgerdemannia flammicorona</name>
    <dbReference type="NCBI Taxonomy" id="994334"/>
    <lineage>
        <taxon>Eukaryota</taxon>
        <taxon>Fungi</taxon>
        <taxon>Fungi incertae sedis</taxon>
        <taxon>Mucoromycota</taxon>
        <taxon>Mucoromycotina</taxon>
        <taxon>Endogonomycetes</taxon>
        <taxon>Endogonales</taxon>
        <taxon>Endogonaceae</taxon>
        <taxon>Jimgerdemannia</taxon>
    </lineage>
</organism>
<dbReference type="Gene3D" id="3.40.1650.10">
    <property type="entry name" value="RbsD-like domain"/>
    <property type="match status" value="1"/>
</dbReference>
<dbReference type="InterPro" id="IPR023750">
    <property type="entry name" value="RbsD-like_sf"/>
</dbReference>
<keyword evidence="3" id="KW-0808">Transferase</keyword>
<dbReference type="EMBL" id="RBNJ01001256">
    <property type="protein sequence ID" value="RUS33389.1"/>
    <property type="molecule type" value="Genomic_DNA"/>
</dbReference>
<evidence type="ECO:0000256" key="1">
    <source>
        <dbReference type="ARBA" id="ARBA00004141"/>
    </source>
</evidence>
<feature type="region of interest" description="Disordered" evidence="8">
    <location>
        <begin position="681"/>
        <end position="705"/>
    </location>
</feature>
<feature type="compositionally biased region" description="Basic and acidic residues" evidence="8">
    <location>
        <begin position="636"/>
        <end position="651"/>
    </location>
</feature>
<feature type="transmembrane region" description="Helical" evidence="9">
    <location>
        <begin position="28"/>
        <end position="48"/>
    </location>
</feature>
<dbReference type="AlphaFoldDB" id="A0A433QUC1"/>
<evidence type="ECO:0000256" key="6">
    <source>
        <dbReference type="ARBA" id="ARBA00023136"/>
    </source>
</evidence>
<name>A0A433QUC1_9FUNG</name>
<keyword evidence="6 9" id="KW-0472">Membrane</keyword>
<keyword evidence="3" id="KW-0328">Glycosyltransferase</keyword>
<dbReference type="SUPFAM" id="SSF102546">
    <property type="entry name" value="RbsD-like"/>
    <property type="match status" value="1"/>
</dbReference>
<reference evidence="10 11" key="1">
    <citation type="journal article" date="2018" name="New Phytol.">
        <title>Phylogenomics of Endogonaceae and evolution of mycorrhizas within Mucoromycota.</title>
        <authorList>
            <person name="Chang Y."/>
            <person name="Desiro A."/>
            <person name="Na H."/>
            <person name="Sandor L."/>
            <person name="Lipzen A."/>
            <person name="Clum A."/>
            <person name="Barry K."/>
            <person name="Grigoriev I.V."/>
            <person name="Martin F.M."/>
            <person name="Stajich J.E."/>
            <person name="Smith M.E."/>
            <person name="Bonito G."/>
            <person name="Spatafora J.W."/>
        </authorList>
    </citation>
    <scope>NUCLEOTIDE SEQUENCE [LARGE SCALE GENOMIC DNA]</scope>
    <source>
        <strain evidence="10 11">AD002</strain>
    </source>
</reference>
<dbReference type="SUPFAM" id="SSF53448">
    <property type="entry name" value="Nucleotide-diphospho-sugar transferases"/>
    <property type="match status" value="1"/>
</dbReference>
<protein>
    <recommendedName>
        <fullName evidence="2">chitin synthase</fullName>
        <ecNumber evidence="2">2.4.1.16</ecNumber>
    </recommendedName>
</protein>
<feature type="region of interest" description="Disordered" evidence="8">
    <location>
        <begin position="570"/>
        <end position="597"/>
    </location>
</feature>
<keyword evidence="7" id="KW-0413">Isomerase</keyword>
<dbReference type="Pfam" id="PF05025">
    <property type="entry name" value="RbsD_FucU"/>
    <property type="match status" value="1"/>
</dbReference>
<dbReference type="InterPro" id="IPR029044">
    <property type="entry name" value="Nucleotide-diphossugar_trans"/>
</dbReference>
<evidence type="ECO:0000313" key="11">
    <source>
        <dbReference type="Proteomes" id="UP000274822"/>
    </source>
</evidence>
<dbReference type="GO" id="GO:0006031">
    <property type="term" value="P:chitin biosynthetic process"/>
    <property type="evidence" value="ECO:0007669"/>
    <property type="project" value="TreeGrafter"/>
</dbReference>
<dbReference type="GO" id="GO:0030428">
    <property type="term" value="C:cell septum"/>
    <property type="evidence" value="ECO:0007669"/>
    <property type="project" value="TreeGrafter"/>
</dbReference>
<evidence type="ECO:0000256" key="3">
    <source>
        <dbReference type="ARBA" id="ARBA00022676"/>
    </source>
</evidence>
<dbReference type="Proteomes" id="UP000274822">
    <property type="component" value="Unassembled WGS sequence"/>
</dbReference>
<dbReference type="Gene3D" id="3.90.550.10">
    <property type="entry name" value="Spore Coat Polysaccharide Biosynthesis Protein SpsA, Chain A"/>
    <property type="match status" value="1"/>
</dbReference>
<dbReference type="GO" id="GO:0005996">
    <property type="term" value="P:monosaccharide metabolic process"/>
    <property type="evidence" value="ECO:0007669"/>
    <property type="project" value="InterPro"/>
</dbReference>
<feature type="transmembrane region" description="Helical" evidence="9">
    <location>
        <begin position="507"/>
        <end position="530"/>
    </location>
</feature>
<evidence type="ECO:0000256" key="5">
    <source>
        <dbReference type="ARBA" id="ARBA00022989"/>
    </source>
</evidence>
<feature type="transmembrane region" description="Helical" evidence="9">
    <location>
        <begin position="537"/>
        <end position="559"/>
    </location>
</feature>
<feature type="transmembrane region" description="Helical" evidence="9">
    <location>
        <begin position="484"/>
        <end position="501"/>
    </location>
</feature>
<gene>
    <name evidence="10" type="ORF">BC938DRAFT_471917</name>
</gene>
<evidence type="ECO:0000256" key="9">
    <source>
        <dbReference type="SAM" id="Phobius"/>
    </source>
</evidence>
<dbReference type="GO" id="GO:0016853">
    <property type="term" value="F:isomerase activity"/>
    <property type="evidence" value="ECO:0007669"/>
    <property type="project" value="UniProtKB-KW"/>
</dbReference>
<dbReference type="GO" id="GO:0071944">
    <property type="term" value="C:cell periphery"/>
    <property type="evidence" value="ECO:0007669"/>
    <property type="project" value="TreeGrafter"/>
</dbReference>
<dbReference type="InterPro" id="IPR004835">
    <property type="entry name" value="Chitin_synth"/>
</dbReference>
<dbReference type="PANTHER" id="PTHR22914">
    <property type="entry name" value="CHITIN SYNTHASE"/>
    <property type="match status" value="1"/>
</dbReference>
<dbReference type="EC" id="2.4.1.16" evidence="2"/>
<feature type="transmembrane region" description="Helical" evidence="9">
    <location>
        <begin position="100"/>
        <end position="131"/>
    </location>
</feature>
<dbReference type="GO" id="GO:0048029">
    <property type="term" value="F:monosaccharide binding"/>
    <property type="evidence" value="ECO:0007669"/>
    <property type="project" value="InterPro"/>
</dbReference>
<accession>A0A433QUC1</accession>
<feature type="transmembrane region" description="Helical" evidence="9">
    <location>
        <begin position="68"/>
        <end position="88"/>
    </location>
</feature>
<evidence type="ECO:0000256" key="8">
    <source>
        <dbReference type="SAM" id="MobiDB-lite"/>
    </source>
</evidence>
<proteinExistence type="predicted"/>
<evidence type="ECO:0000256" key="7">
    <source>
        <dbReference type="ARBA" id="ARBA00023235"/>
    </source>
</evidence>
<evidence type="ECO:0000313" key="10">
    <source>
        <dbReference type="EMBL" id="RUS33389.1"/>
    </source>
</evidence>
<dbReference type="PANTHER" id="PTHR22914:SF46">
    <property type="entry name" value="CHITIN SYNTHASE"/>
    <property type="match status" value="1"/>
</dbReference>
<dbReference type="GO" id="GO:0016020">
    <property type="term" value="C:membrane"/>
    <property type="evidence" value="ECO:0007669"/>
    <property type="project" value="UniProtKB-SubCell"/>
</dbReference>
<feature type="region of interest" description="Disordered" evidence="8">
    <location>
        <begin position="636"/>
        <end position="656"/>
    </location>
</feature>
<feature type="compositionally biased region" description="Low complexity" evidence="8">
    <location>
        <begin position="689"/>
        <end position="699"/>
    </location>
</feature>
<keyword evidence="5 9" id="KW-1133">Transmembrane helix</keyword>
<comment type="caution">
    <text evidence="10">The sequence shown here is derived from an EMBL/GenBank/DDBJ whole genome shotgun (WGS) entry which is preliminary data.</text>
</comment>
<evidence type="ECO:0000256" key="2">
    <source>
        <dbReference type="ARBA" id="ARBA00012543"/>
    </source>
</evidence>
<keyword evidence="4 9" id="KW-0812">Transmembrane</keyword>
<dbReference type="InterPro" id="IPR007721">
    <property type="entry name" value="RbsD_FucU"/>
</dbReference>
<evidence type="ECO:0000256" key="4">
    <source>
        <dbReference type="ARBA" id="ARBA00022692"/>
    </source>
</evidence>
<keyword evidence="11" id="KW-1185">Reference proteome</keyword>
<dbReference type="Pfam" id="PF03142">
    <property type="entry name" value="Chitin_synth_2"/>
    <property type="match status" value="1"/>
</dbReference>
<sequence>MNAIHSNLGTPSSLNTTFTQTTPYKATVSGFALLAALECVVFGTLYLYNLSVAARHPEVGAPRSLWRFLVLVVVLALRLCLVSFYISFDPYDQYPDFVASVYRVVFVTVTVWFTMFLCMPALLMPLCWYYYGLGDKRLGEAATSGTLGLSVRRIVGLKDTDAHHERKYHVIVIVPIYNEEPEILWKGISALLNSTFSKRRLEIHLSFDNPEISDLFKDLLRRFRNAHDATHIRGEMFGYRHVTETTIQFYHHGAMIFVHRWLHGGKRPTQAKTFNFIRTHMNAHADDTVILLIDSDNEIHRNAINNFVVSLNRNPRVQALAGYMTCVSSSYGAWNPMRVLQDAEYTSCEINRALEVIMGSVICLPGGLTLVKYLTLLAVAPVYFGDLPTEALIDYHRNHLGEDRYLTHLLHQRLPSGSLGFCPSARCKTEPPTNLSQFLKQRRRWLLGAVSNDAYMLMDVSLWKKFPLLMTYKCFQTAWRSTTVCQYLLLFGAVLGFIRITPEQFGLNIPTVTVPFAIAWFGISIIAIRLRRYKVPFLWPLLMFIWPVGQCMVDVYTLFTWSKRTWGGPRTVGSDEANGADEASGLTGGGGGCDEASISEGRNAAEVIRTILWKDHDSEDDDKAVASSPVIRVQVERDDSNCESSNLKDEDPFNPPPMLAPAYLHRYASTSGSSDTLSVTMHDDDDDSSTMAATPTSTHLGPAPYHLPRPVRAIMARVVSPGGRDFPNSRLYYGDEVSSNEDLLHPPQSSRWGSVASSRGAGMSVDLHQLALRAGLEQEASAFQPFGAFIDHGANILIADGNYPLETRSYKGVTYVHLNLRPGQLPVTDVLEEILTAVPVERTYMVSPPVGLDSTLIFKEFNQLLKGKEFLRDGKGRGYHFGDRNRRAEDFRQHPLDNRCQACLKDGTLI</sequence>
<dbReference type="GO" id="GO:0004100">
    <property type="term" value="F:chitin synthase activity"/>
    <property type="evidence" value="ECO:0007669"/>
    <property type="project" value="UniProtKB-EC"/>
</dbReference>
<comment type="subcellular location">
    <subcellularLocation>
        <location evidence="1">Membrane</location>
        <topology evidence="1">Multi-pass membrane protein</topology>
    </subcellularLocation>
</comment>